<comment type="function">
    <text evidence="5">Converts the free carboxyl group of a malonyl-thioester to its methyl ester by transfer of a methyl group from S-adenosyl-L-methionine (SAM). It allows to synthesize pimeloyl-ACP via the fatty acid synthetic pathway.</text>
</comment>
<dbReference type="Pfam" id="PF13847">
    <property type="entry name" value="Methyltransf_31"/>
    <property type="match status" value="1"/>
</dbReference>
<dbReference type="GO" id="GO:0009102">
    <property type="term" value="P:biotin biosynthetic process"/>
    <property type="evidence" value="ECO:0007669"/>
    <property type="project" value="UniProtKB-UniRule"/>
</dbReference>
<keyword evidence="4 5" id="KW-0093">Biotin biosynthesis</keyword>
<evidence type="ECO:0000313" key="8">
    <source>
        <dbReference type="Proteomes" id="UP000243688"/>
    </source>
</evidence>
<dbReference type="InterPro" id="IPR011814">
    <property type="entry name" value="BioC"/>
</dbReference>
<comment type="caution">
    <text evidence="7">The sequence shown here is derived from an EMBL/GenBank/DDBJ whole genome shotgun (WGS) entry which is preliminary data.</text>
</comment>
<comment type="catalytic activity">
    <reaction evidence="5">
        <text>malonyl-[ACP] + S-adenosyl-L-methionine = malonyl-[ACP] methyl ester + S-adenosyl-L-homocysteine</text>
        <dbReference type="Rhea" id="RHEA:17105"/>
        <dbReference type="Rhea" id="RHEA-COMP:9623"/>
        <dbReference type="Rhea" id="RHEA-COMP:9954"/>
        <dbReference type="ChEBI" id="CHEBI:57856"/>
        <dbReference type="ChEBI" id="CHEBI:59789"/>
        <dbReference type="ChEBI" id="CHEBI:78449"/>
        <dbReference type="ChEBI" id="CHEBI:78845"/>
        <dbReference type="EC" id="2.1.1.197"/>
    </reaction>
</comment>
<dbReference type="Gene3D" id="3.40.50.150">
    <property type="entry name" value="Vaccinia Virus protein VP39"/>
    <property type="match status" value="1"/>
</dbReference>
<dbReference type="Proteomes" id="UP000243688">
    <property type="component" value="Unassembled WGS sequence"/>
</dbReference>
<keyword evidence="2 5" id="KW-0808">Transferase</keyword>
<comment type="similarity">
    <text evidence="5">Belongs to the methyltransferase superfamily.</text>
</comment>
<feature type="domain" description="Methyltransferase" evidence="6">
    <location>
        <begin position="66"/>
        <end position="188"/>
    </location>
</feature>
<dbReference type="GO" id="GO:0010340">
    <property type="term" value="F:carboxyl-O-methyltransferase activity"/>
    <property type="evidence" value="ECO:0007669"/>
    <property type="project" value="UniProtKB-UniRule"/>
</dbReference>
<evidence type="ECO:0000256" key="5">
    <source>
        <dbReference type="HAMAP-Rule" id="MF_00835"/>
    </source>
</evidence>
<evidence type="ECO:0000256" key="3">
    <source>
        <dbReference type="ARBA" id="ARBA00022691"/>
    </source>
</evidence>
<dbReference type="GO" id="GO:0032259">
    <property type="term" value="P:methylation"/>
    <property type="evidence" value="ECO:0007669"/>
    <property type="project" value="UniProtKB-KW"/>
</dbReference>
<keyword evidence="1 5" id="KW-0489">Methyltransferase</keyword>
<gene>
    <name evidence="5" type="primary">bioC</name>
    <name evidence="7" type="ORF">BLM47_09850</name>
</gene>
<dbReference type="EC" id="2.1.1.197" evidence="5"/>
<dbReference type="HAMAP" id="MF_00835">
    <property type="entry name" value="BioC"/>
    <property type="match status" value="1"/>
</dbReference>
<dbReference type="UniPathway" id="UPA00078"/>
<protein>
    <recommendedName>
        <fullName evidence="5">Malonyl-[acyl-carrier protein] O-methyltransferase</fullName>
        <shortName evidence="5">Malonyl-ACP O-methyltransferase</shortName>
        <ecNumber evidence="5">2.1.1.197</ecNumber>
    </recommendedName>
    <alternativeName>
        <fullName evidence="5">Biotin synthesis protein BioC</fullName>
    </alternativeName>
</protein>
<comment type="pathway">
    <text evidence="5">Cofactor biosynthesis; biotin biosynthesis.</text>
</comment>
<evidence type="ECO:0000256" key="4">
    <source>
        <dbReference type="ARBA" id="ARBA00022756"/>
    </source>
</evidence>
<keyword evidence="3 5" id="KW-0949">S-adenosyl-L-methionine</keyword>
<dbReference type="InterPro" id="IPR025714">
    <property type="entry name" value="Methyltranfer_dom"/>
</dbReference>
<organism evidence="7 8">
    <name type="scientific">Candidatus Reconcilbacillus cellulovorans</name>
    <dbReference type="NCBI Taxonomy" id="1906605"/>
    <lineage>
        <taxon>Bacteria</taxon>
        <taxon>Bacillati</taxon>
        <taxon>Bacillota</taxon>
        <taxon>Bacilli</taxon>
        <taxon>Bacillales</taxon>
        <taxon>Paenibacillaceae</taxon>
        <taxon>Candidatus Reconcilbacillus</taxon>
    </lineage>
</organism>
<dbReference type="InterPro" id="IPR029063">
    <property type="entry name" value="SAM-dependent_MTases_sf"/>
</dbReference>
<evidence type="ECO:0000256" key="1">
    <source>
        <dbReference type="ARBA" id="ARBA00022603"/>
    </source>
</evidence>
<accession>A0A2A6DXY9</accession>
<evidence type="ECO:0000313" key="7">
    <source>
        <dbReference type="EMBL" id="PDO09938.1"/>
    </source>
</evidence>
<dbReference type="EMBL" id="MOXJ01000023">
    <property type="protein sequence ID" value="PDO09938.1"/>
    <property type="molecule type" value="Genomic_DNA"/>
</dbReference>
<evidence type="ECO:0000256" key="2">
    <source>
        <dbReference type="ARBA" id="ARBA00022679"/>
    </source>
</evidence>
<dbReference type="PANTHER" id="PTHR43861:SF1">
    <property type="entry name" value="TRANS-ACONITATE 2-METHYLTRANSFERASE"/>
    <property type="match status" value="1"/>
</dbReference>
<name>A0A2A6DXY9_9BACL</name>
<dbReference type="CDD" id="cd02440">
    <property type="entry name" value="AdoMet_MTases"/>
    <property type="match status" value="1"/>
</dbReference>
<evidence type="ECO:0000259" key="6">
    <source>
        <dbReference type="Pfam" id="PF13847"/>
    </source>
</evidence>
<dbReference type="SUPFAM" id="SSF53335">
    <property type="entry name" value="S-adenosyl-L-methionine-dependent methyltransferases"/>
    <property type="match status" value="1"/>
</dbReference>
<reference evidence="7 8" key="1">
    <citation type="submission" date="2016-12" db="EMBL/GenBank/DDBJ databases">
        <title>Candidatus Reconcilibacillus cellulovorans genome.</title>
        <authorList>
            <person name="Kolinko S."/>
            <person name="Wu Y.-W."/>
            <person name="Tachea F."/>
            <person name="Denzel E."/>
            <person name="Hiras J."/>
            <person name="Baecker N."/>
            <person name="Chan L.J."/>
            <person name="Eichorst S.A."/>
            <person name="Frey D."/>
            <person name="Adams P.D."/>
            <person name="Pray T."/>
            <person name="Tanjore D."/>
            <person name="Petzold C.J."/>
            <person name="Gladden J.M."/>
            <person name="Simmons B.A."/>
            <person name="Singer S.W."/>
        </authorList>
    </citation>
    <scope>NUCLEOTIDE SEQUENCE [LARGE SCALE GENOMIC DNA]</scope>
    <source>
        <strain evidence="7">JTherm</strain>
    </source>
</reference>
<dbReference type="PANTHER" id="PTHR43861">
    <property type="entry name" value="TRANS-ACONITATE 2-METHYLTRANSFERASE-RELATED"/>
    <property type="match status" value="1"/>
</dbReference>
<sequence length="309" mass="34577">MSDGIVEREGDRIDKRIVRLNFNRRAAEYDRHAGLQRQMADRLLALVRDARLRADSPFAVRGTTWALDIGCGTGYVTARLAEERPTNAAVDVRIVAVDIAERMLEEARRRLAAQAASERVDFRAGDAEKPESVLREGESFDLIVSNAAFQWFDRSLDALVAYVRRLAPGGLLALSTFGPETFRELHESFRLAETELGLPPRRRGPSFPHRDEWAACALSCGAEIVFLEEERRVLTYASVRDFLAEVRGMGASYSPARWDASGAGRELFRVMERHYVRRFGIGDAGGARAAEVPATYHVYYIGVRRGDEG</sequence>
<dbReference type="GO" id="GO:0102130">
    <property type="term" value="F:malonyl-CoA methyltransferase activity"/>
    <property type="evidence" value="ECO:0007669"/>
    <property type="project" value="UniProtKB-EC"/>
</dbReference>
<proteinExistence type="inferred from homology"/>
<dbReference type="AlphaFoldDB" id="A0A2A6DXY9"/>